<protein>
    <submittedName>
        <fullName evidence="1">Uncharacterized protein</fullName>
    </submittedName>
</protein>
<name>A0ABS1TEJ6_9CLOT</name>
<proteinExistence type="predicted"/>
<gene>
    <name evidence="1" type="ORF">JK636_18885</name>
</gene>
<organism evidence="1 2">
    <name type="scientific">Clostridium rhizosphaerae</name>
    <dbReference type="NCBI Taxonomy" id="2803861"/>
    <lineage>
        <taxon>Bacteria</taxon>
        <taxon>Bacillati</taxon>
        <taxon>Bacillota</taxon>
        <taxon>Clostridia</taxon>
        <taxon>Eubacteriales</taxon>
        <taxon>Clostridiaceae</taxon>
        <taxon>Clostridium</taxon>
    </lineage>
</organism>
<dbReference type="EMBL" id="JAESWC010000018">
    <property type="protein sequence ID" value="MBL4937775.1"/>
    <property type="molecule type" value="Genomic_DNA"/>
</dbReference>
<evidence type="ECO:0000313" key="2">
    <source>
        <dbReference type="Proteomes" id="UP000632377"/>
    </source>
</evidence>
<reference evidence="1 2" key="1">
    <citation type="submission" date="2021-01" db="EMBL/GenBank/DDBJ databases">
        <title>Genome public.</title>
        <authorList>
            <person name="Liu C."/>
            <person name="Sun Q."/>
        </authorList>
    </citation>
    <scope>NUCLEOTIDE SEQUENCE [LARGE SCALE GENOMIC DNA]</scope>
    <source>
        <strain evidence="1 2">YIM B02515</strain>
    </source>
</reference>
<keyword evidence="2" id="KW-1185">Reference proteome</keyword>
<dbReference type="RefSeq" id="WP_202750524.1">
    <property type="nucleotide sequence ID" value="NZ_JAESWC010000018.1"/>
</dbReference>
<accession>A0ABS1TEJ6</accession>
<evidence type="ECO:0000313" key="1">
    <source>
        <dbReference type="EMBL" id="MBL4937775.1"/>
    </source>
</evidence>
<sequence>MEKKQMAFIVTTNGRKDNTEELNNLLNSGWTVSMITQMSGTDGLACNALVILEKEA</sequence>
<dbReference type="Proteomes" id="UP000632377">
    <property type="component" value="Unassembled WGS sequence"/>
</dbReference>
<comment type="caution">
    <text evidence="1">The sequence shown here is derived from an EMBL/GenBank/DDBJ whole genome shotgun (WGS) entry which is preliminary data.</text>
</comment>